<keyword evidence="3 10" id="KW-0808">Transferase</keyword>
<evidence type="ECO:0000256" key="5">
    <source>
        <dbReference type="ARBA" id="ARBA00022989"/>
    </source>
</evidence>
<comment type="pathway">
    <text evidence="10">Lipid metabolism; phospholipid metabolism.</text>
</comment>
<accession>A0A7X2TG04</accession>
<keyword evidence="9 10" id="KW-1208">Phospholipid metabolism</keyword>
<keyword evidence="8 10" id="KW-0594">Phospholipid biosynthesis</keyword>
<feature type="transmembrane region" description="Helical" evidence="10">
    <location>
        <begin position="131"/>
        <end position="157"/>
    </location>
</feature>
<evidence type="ECO:0000313" key="12">
    <source>
        <dbReference type="Proteomes" id="UP000461880"/>
    </source>
</evidence>
<keyword evidence="6 10" id="KW-0443">Lipid metabolism</keyword>
<dbReference type="EMBL" id="VUMN01000025">
    <property type="protein sequence ID" value="MSS59207.1"/>
    <property type="molecule type" value="Genomic_DNA"/>
</dbReference>
<comment type="subcellular location">
    <subcellularLocation>
        <location evidence="10">Cell membrane</location>
        <topology evidence="10">Multi-pass membrane protein</topology>
    </subcellularLocation>
</comment>
<dbReference type="AlphaFoldDB" id="A0A7X2TG04"/>
<comment type="caution">
    <text evidence="11">The sequence shown here is derived from an EMBL/GenBank/DDBJ whole genome shotgun (WGS) entry which is preliminary data.</text>
</comment>
<keyword evidence="5 10" id="KW-1133">Transmembrane helix</keyword>
<evidence type="ECO:0000256" key="8">
    <source>
        <dbReference type="ARBA" id="ARBA00023209"/>
    </source>
</evidence>
<dbReference type="RefSeq" id="WP_105303341.1">
    <property type="nucleotide sequence ID" value="NZ_JAQXPC010000099.1"/>
</dbReference>
<dbReference type="GO" id="GO:0005886">
    <property type="term" value="C:plasma membrane"/>
    <property type="evidence" value="ECO:0007669"/>
    <property type="project" value="UniProtKB-SubCell"/>
</dbReference>
<keyword evidence="4 10" id="KW-0812">Transmembrane</keyword>
<evidence type="ECO:0000256" key="1">
    <source>
        <dbReference type="ARBA" id="ARBA00022475"/>
    </source>
</evidence>
<evidence type="ECO:0000256" key="10">
    <source>
        <dbReference type="HAMAP-Rule" id="MF_01043"/>
    </source>
</evidence>
<dbReference type="Proteomes" id="UP000461880">
    <property type="component" value="Unassembled WGS sequence"/>
</dbReference>
<dbReference type="GO" id="GO:0043772">
    <property type="term" value="F:acyl-phosphate glycerol-3-phosphate acyltransferase activity"/>
    <property type="evidence" value="ECO:0007669"/>
    <property type="project" value="UniProtKB-UniRule"/>
</dbReference>
<evidence type="ECO:0000256" key="4">
    <source>
        <dbReference type="ARBA" id="ARBA00022692"/>
    </source>
</evidence>
<keyword evidence="11" id="KW-0012">Acyltransferase</keyword>
<evidence type="ECO:0000256" key="2">
    <source>
        <dbReference type="ARBA" id="ARBA00022516"/>
    </source>
</evidence>
<keyword evidence="12" id="KW-1185">Reference proteome</keyword>
<proteinExistence type="inferred from homology"/>
<dbReference type="EC" id="2.3.1.275" evidence="10"/>
<dbReference type="PANTHER" id="PTHR30309">
    <property type="entry name" value="INNER MEMBRANE PROTEIN YGIH"/>
    <property type="match status" value="1"/>
</dbReference>
<comment type="similarity">
    <text evidence="10">Belongs to the PlsY family.</text>
</comment>
<feature type="transmembrane region" description="Helical" evidence="10">
    <location>
        <begin position="163"/>
        <end position="180"/>
    </location>
</feature>
<evidence type="ECO:0000313" key="11">
    <source>
        <dbReference type="EMBL" id="MSS59207.1"/>
    </source>
</evidence>
<gene>
    <name evidence="10 11" type="primary">plsY</name>
    <name evidence="11" type="ORF">FYJ51_09900</name>
</gene>
<evidence type="ECO:0000256" key="9">
    <source>
        <dbReference type="ARBA" id="ARBA00023264"/>
    </source>
</evidence>
<protein>
    <recommendedName>
        <fullName evidence="10">Glycerol-3-phosphate acyltransferase</fullName>
    </recommendedName>
    <alternativeName>
        <fullName evidence="10">Acyl-PO4 G3P acyltransferase</fullName>
    </alternativeName>
    <alternativeName>
        <fullName evidence="10">Acyl-phosphate--glycerol-3-phosphate acyltransferase</fullName>
    </alternativeName>
    <alternativeName>
        <fullName evidence="10">G3P acyltransferase</fullName>
        <shortName evidence="10">GPAT</shortName>
        <ecNumber evidence="10">2.3.1.275</ecNumber>
    </alternativeName>
    <alternativeName>
        <fullName evidence="10">Lysophosphatidic acid synthase</fullName>
        <shortName evidence="10">LPA synthase</shortName>
    </alternativeName>
</protein>
<dbReference type="PANTHER" id="PTHR30309:SF0">
    <property type="entry name" value="GLYCEROL-3-PHOSPHATE ACYLTRANSFERASE-RELATED"/>
    <property type="match status" value="1"/>
</dbReference>
<comment type="function">
    <text evidence="10">Catalyzes the transfer of an acyl group from acyl-phosphate (acyl-PO(4)) to glycerol-3-phosphate (G3P) to form lysophosphatidic acid (LPA). This enzyme utilizes acyl-phosphate as fatty acyl donor, but not acyl-CoA or acyl-ACP.</text>
</comment>
<dbReference type="GO" id="GO:0008654">
    <property type="term" value="P:phospholipid biosynthetic process"/>
    <property type="evidence" value="ECO:0007669"/>
    <property type="project" value="UniProtKB-UniRule"/>
</dbReference>
<dbReference type="InterPro" id="IPR003811">
    <property type="entry name" value="G3P_acylTferase_PlsY"/>
</dbReference>
<keyword evidence="1 10" id="KW-1003">Cell membrane</keyword>
<comment type="catalytic activity">
    <reaction evidence="10">
        <text>an acyl phosphate + sn-glycerol 3-phosphate = a 1-acyl-sn-glycero-3-phosphate + phosphate</text>
        <dbReference type="Rhea" id="RHEA:34075"/>
        <dbReference type="ChEBI" id="CHEBI:43474"/>
        <dbReference type="ChEBI" id="CHEBI:57597"/>
        <dbReference type="ChEBI" id="CHEBI:57970"/>
        <dbReference type="ChEBI" id="CHEBI:59918"/>
        <dbReference type="EC" id="2.3.1.275"/>
    </reaction>
</comment>
<comment type="caution">
    <text evidence="10">Lacks conserved residue(s) required for the propagation of feature annotation.</text>
</comment>
<keyword evidence="2 10" id="KW-0444">Lipid biosynthesis</keyword>
<dbReference type="HAMAP" id="MF_01043">
    <property type="entry name" value="PlsY"/>
    <property type="match status" value="1"/>
</dbReference>
<reference evidence="11 12" key="1">
    <citation type="submission" date="2019-08" db="EMBL/GenBank/DDBJ databases">
        <title>In-depth cultivation of the pig gut microbiome towards novel bacterial diversity and tailored functional studies.</title>
        <authorList>
            <person name="Wylensek D."/>
            <person name="Hitch T.C.A."/>
            <person name="Clavel T."/>
        </authorList>
    </citation>
    <scope>NUCLEOTIDE SEQUENCE [LARGE SCALE GENOMIC DNA]</scope>
    <source>
        <strain evidence="11 12">Oil+RF-744-GAM-WT-6</strain>
    </source>
</reference>
<evidence type="ECO:0000256" key="3">
    <source>
        <dbReference type="ARBA" id="ARBA00022679"/>
    </source>
</evidence>
<keyword evidence="7 10" id="KW-0472">Membrane</keyword>
<organism evidence="11 12">
    <name type="scientific">Stecheria intestinalis</name>
    <dbReference type="NCBI Taxonomy" id="2606630"/>
    <lineage>
        <taxon>Bacteria</taxon>
        <taxon>Bacillati</taxon>
        <taxon>Bacillota</taxon>
        <taxon>Erysipelotrichia</taxon>
        <taxon>Erysipelotrichales</taxon>
        <taxon>Erysipelotrichaceae</taxon>
        <taxon>Stecheria</taxon>
    </lineage>
</organism>
<feature type="transmembrane region" description="Helical" evidence="10">
    <location>
        <begin position="47"/>
        <end position="66"/>
    </location>
</feature>
<evidence type="ECO:0000256" key="6">
    <source>
        <dbReference type="ARBA" id="ARBA00023098"/>
    </source>
</evidence>
<dbReference type="SMART" id="SM01207">
    <property type="entry name" value="G3P_acyltransf"/>
    <property type="match status" value="1"/>
</dbReference>
<name>A0A7X2TG04_9FIRM</name>
<dbReference type="Pfam" id="PF02660">
    <property type="entry name" value="G3P_acyltransf"/>
    <property type="match status" value="1"/>
</dbReference>
<comment type="subunit">
    <text evidence="10">Probably interacts with PlsX.</text>
</comment>
<dbReference type="NCBIfam" id="TIGR00023">
    <property type="entry name" value="glycerol-3-phosphate 1-O-acyltransferase PlsY"/>
    <property type="match status" value="1"/>
</dbReference>
<sequence>MKTLLVLIVSYLFGSVPWGLVIGKVFYHKDIRNYGSGNLGATNAGRILGKPAAISVTLLDAFKAFFSMMLAYYVAPEAIPYAGLACCVGHCFPIFAQFRGGKAVATSYGYLLGICVFLTHQYFWQFFFPIICFFAILWICRMVSLSSILSLLIAVIISFILKNPVNLSICLLALWCFVTYRHKANIQRIRDGSESHIKWMGERHGKN</sequence>
<evidence type="ECO:0000256" key="7">
    <source>
        <dbReference type="ARBA" id="ARBA00023136"/>
    </source>
</evidence>
<dbReference type="UniPathway" id="UPA00085"/>